<accession>A0A410M878</accession>
<proteinExistence type="predicted"/>
<feature type="chain" id="PRO_5039566974" description="YusW-like protein" evidence="1">
    <location>
        <begin position="20"/>
        <end position="155"/>
    </location>
</feature>
<feature type="signal peptide" evidence="1">
    <location>
        <begin position="1"/>
        <end position="19"/>
    </location>
</feature>
<dbReference type="Proteomes" id="UP000287756">
    <property type="component" value="Chromosome"/>
</dbReference>
<name>A0A410M878_9BACI</name>
<evidence type="ECO:0000313" key="3">
    <source>
        <dbReference type="Proteomes" id="UP000287756"/>
    </source>
</evidence>
<protein>
    <recommendedName>
        <fullName evidence="4">YusW-like protein</fullName>
    </recommendedName>
</protein>
<evidence type="ECO:0008006" key="4">
    <source>
        <dbReference type="Google" id="ProtNLM"/>
    </source>
</evidence>
<dbReference type="KEGG" id="hli:HLI_00975"/>
<dbReference type="OrthoDB" id="2452750at2"/>
<dbReference type="EMBL" id="CP026118">
    <property type="protein sequence ID" value="QAS50869.1"/>
    <property type="molecule type" value="Genomic_DNA"/>
</dbReference>
<organism evidence="2 3">
    <name type="scientific">Halobacillus litoralis</name>
    <dbReference type="NCBI Taxonomy" id="45668"/>
    <lineage>
        <taxon>Bacteria</taxon>
        <taxon>Bacillati</taxon>
        <taxon>Bacillota</taxon>
        <taxon>Bacilli</taxon>
        <taxon>Bacillales</taxon>
        <taxon>Bacillaceae</taxon>
        <taxon>Halobacillus</taxon>
    </lineage>
</organism>
<dbReference type="PROSITE" id="PS51257">
    <property type="entry name" value="PROKAR_LIPOPROTEIN"/>
    <property type="match status" value="1"/>
</dbReference>
<evidence type="ECO:0000256" key="1">
    <source>
        <dbReference type="SAM" id="SignalP"/>
    </source>
</evidence>
<dbReference type="Pfam" id="PF14039">
    <property type="entry name" value="YusW"/>
    <property type="match status" value="1"/>
</dbReference>
<gene>
    <name evidence="2" type="ORF">HLI_00975</name>
</gene>
<evidence type="ECO:0000313" key="2">
    <source>
        <dbReference type="EMBL" id="QAS50869.1"/>
    </source>
</evidence>
<dbReference type="InterPro" id="IPR025623">
    <property type="entry name" value="YusW"/>
</dbReference>
<dbReference type="AlphaFoldDB" id="A0A410M878"/>
<reference evidence="2 3" key="1">
    <citation type="submission" date="2018-01" db="EMBL/GenBank/DDBJ databases">
        <title>The whole genome sequencing and assembly of Halobacillus litoralis ERB031 strain.</title>
        <authorList>
            <person name="Lee S.-J."/>
            <person name="Park M.-K."/>
            <person name="Kim J.-Y."/>
            <person name="Lee Y.-J."/>
            <person name="Yi H."/>
            <person name="Bahn Y.-S."/>
            <person name="Kim J.F."/>
            <person name="Lee D.-W."/>
        </authorList>
    </citation>
    <scope>NUCLEOTIDE SEQUENCE [LARGE SCALE GENOMIC DNA]</scope>
    <source>
        <strain evidence="2 3">ERB 031</strain>
    </source>
</reference>
<sequence length="155" mass="17681">MNMIRSGILTFVFFSILIAAGCGGTNNKDEAMDTKKLTNIENIAFDTQQTAPNAFRFTKFDMEVDYVDTLSYGIDYEHENQQTKAVIHEIGEERISGEEALDQLTPHFQEMSFDEDTPEDEVIEEVLNILGLDQTFKEFKLEVVFSNGVNKEYES</sequence>
<keyword evidence="1" id="KW-0732">Signal</keyword>